<feature type="domain" description="Glycosyltransferase family 28 N-terminal" evidence="1">
    <location>
        <begin position="1"/>
        <end position="52"/>
    </location>
</feature>
<feature type="non-terminal residue" evidence="2">
    <location>
        <position position="54"/>
    </location>
</feature>
<dbReference type="AlphaFoldDB" id="A0A383CCU9"/>
<accession>A0A383CCU9</accession>
<evidence type="ECO:0000313" key="2">
    <source>
        <dbReference type="EMBL" id="SVE29991.1"/>
    </source>
</evidence>
<name>A0A383CCU9_9ZZZZ</name>
<reference evidence="2" key="1">
    <citation type="submission" date="2018-05" db="EMBL/GenBank/DDBJ databases">
        <authorList>
            <person name="Lanie J.A."/>
            <person name="Ng W.-L."/>
            <person name="Kazmierczak K.M."/>
            <person name="Andrzejewski T.M."/>
            <person name="Davidsen T.M."/>
            <person name="Wayne K.J."/>
            <person name="Tettelin H."/>
            <person name="Glass J.I."/>
            <person name="Rusch D."/>
            <person name="Podicherti R."/>
            <person name="Tsui H.-C.T."/>
            <person name="Winkler M.E."/>
        </authorList>
    </citation>
    <scope>NUCLEOTIDE SEQUENCE</scope>
</reference>
<gene>
    <name evidence="2" type="ORF">METZ01_LOCUS482845</name>
</gene>
<protein>
    <recommendedName>
        <fullName evidence="1">Glycosyltransferase family 28 N-terminal domain-containing protein</fullName>
    </recommendedName>
</protein>
<proteinExistence type="predicted"/>
<sequence>MMAGGTGGHIFPALAVAEKLRDAKINVVWLGSRTGLESRIVPAAGFQSDLLDIR</sequence>
<dbReference type="EMBL" id="UINC01207760">
    <property type="protein sequence ID" value="SVE29991.1"/>
    <property type="molecule type" value="Genomic_DNA"/>
</dbReference>
<dbReference type="GO" id="GO:0016758">
    <property type="term" value="F:hexosyltransferase activity"/>
    <property type="evidence" value="ECO:0007669"/>
    <property type="project" value="InterPro"/>
</dbReference>
<organism evidence="2">
    <name type="scientific">marine metagenome</name>
    <dbReference type="NCBI Taxonomy" id="408172"/>
    <lineage>
        <taxon>unclassified sequences</taxon>
        <taxon>metagenomes</taxon>
        <taxon>ecological metagenomes</taxon>
    </lineage>
</organism>
<evidence type="ECO:0000259" key="1">
    <source>
        <dbReference type="Pfam" id="PF03033"/>
    </source>
</evidence>
<dbReference type="SUPFAM" id="SSF53756">
    <property type="entry name" value="UDP-Glycosyltransferase/glycogen phosphorylase"/>
    <property type="match status" value="1"/>
</dbReference>
<dbReference type="GO" id="GO:0005975">
    <property type="term" value="P:carbohydrate metabolic process"/>
    <property type="evidence" value="ECO:0007669"/>
    <property type="project" value="InterPro"/>
</dbReference>
<dbReference type="InterPro" id="IPR004276">
    <property type="entry name" value="GlycoTrans_28_N"/>
</dbReference>
<dbReference type="Gene3D" id="3.40.50.2000">
    <property type="entry name" value="Glycogen Phosphorylase B"/>
    <property type="match status" value="1"/>
</dbReference>
<dbReference type="Pfam" id="PF03033">
    <property type="entry name" value="Glyco_transf_28"/>
    <property type="match status" value="1"/>
</dbReference>